<accession>W4VML6</accession>
<keyword evidence="1" id="KW-0472">Membrane</keyword>
<dbReference type="STRING" id="1298598.JCM21714_3844"/>
<organism evidence="2 3">
    <name type="scientific">Gracilibacillus boraciitolerans JCM 21714</name>
    <dbReference type="NCBI Taxonomy" id="1298598"/>
    <lineage>
        <taxon>Bacteria</taxon>
        <taxon>Bacillati</taxon>
        <taxon>Bacillota</taxon>
        <taxon>Bacilli</taxon>
        <taxon>Bacillales</taxon>
        <taxon>Bacillaceae</taxon>
        <taxon>Gracilibacillus</taxon>
    </lineage>
</organism>
<evidence type="ECO:0000313" key="3">
    <source>
        <dbReference type="Proteomes" id="UP000019102"/>
    </source>
</evidence>
<gene>
    <name evidence="2" type="ORF">JCM21714_3844</name>
</gene>
<dbReference type="EMBL" id="BAVS01000028">
    <property type="protein sequence ID" value="GAE94665.1"/>
    <property type="molecule type" value="Genomic_DNA"/>
</dbReference>
<sequence>MEEMGILESNLDNEIIAKQHVVADLQQLEKRSAHYQLIEDYYLASTNLKRLPSGLAFPTDGIERFNQWKEQLLPLQSEQRIIEKNMKEVEQGLNTLSLLSDEERKQLEYVIDLREEMKYLNEKQEGAANKLAEIRKEITDKLLSIQINLTFDELEEISLPFYLEELWTELSKKIEKIELEQRYVENDQASNQNIMNDFEQQIQHESEQLIDSSIIANYKQELVEADLTREQENQQLRFQKWQKQYRQQSKSSMIIFMVGLLISIGFLFLTDWMWGGGIIAFLSFLQYVVMRIYGQVMKKWLAPCTGKIN</sequence>
<reference evidence="2 3" key="1">
    <citation type="journal article" date="2014" name="Genome Announc.">
        <title>Draft Genome Sequence of the Boron-Tolerant and Moderately Halotolerant Bacterium Gracilibacillus boraciitolerans JCM 21714T.</title>
        <authorList>
            <person name="Ahmed I."/>
            <person name="Oshima K."/>
            <person name="Suda W."/>
            <person name="Kitamura K."/>
            <person name="Iida T."/>
            <person name="Ohmori Y."/>
            <person name="Fujiwara T."/>
            <person name="Hattori M."/>
            <person name="Ohkuma M."/>
        </authorList>
    </citation>
    <scope>NUCLEOTIDE SEQUENCE [LARGE SCALE GENOMIC DNA]</scope>
    <source>
        <strain evidence="2 3">JCM 21714</strain>
    </source>
</reference>
<dbReference type="AlphaFoldDB" id="W4VML6"/>
<dbReference type="Proteomes" id="UP000019102">
    <property type="component" value="Unassembled WGS sequence"/>
</dbReference>
<evidence type="ECO:0000256" key="1">
    <source>
        <dbReference type="SAM" id="Phobius"/>
    </source>
</evidence>
<keyword evidence="3" id="KW-1185">Reference proteome</keyword>
<keyword evidence="1" id="KW-0812">Transmembrane</keyword>
<proteinExistence type="predicted"/>
<dbReference type="eggNOG" id="COG4717">
    <property type="taxonomic scope" value="Bacteria"/>
</dbReference>
<feature type="transmembrane region" description="Helical" evidence="1">
    <location>
        <begin position="251"/>
        <end position="268"/>
    </location>
</feature>
<feature type="transmembrane region" description="Helical" evidence="1">
    <location>
        <begin position="274"/>
        <end position="293"/>
    </location>
</feature>
<protein>
    <submittedName>
        <fullName evidence="2">DNA double-strand break repair Rad50 ATPase</fullName>
    </submittedName>
</protein>
<name>W4VML6_9BACI</name>
<keyword evidence="1" id="KW-1133">Transmembrane helix</keyword>
<evidence type="ECO:0000313" key="2">
    <source>
        <dbReference type="EMBL" id="GAE94665.1"/>
    </source>
</evidence>
<comment type="caution">
    <text evidence="2">The sequence shown here is derived from an EMBL/GenBank/DDBJ whole genome shotgun (WGS) entry which is preliminary data.</text>
</comment>